<reference evidence="1" key="1">
    <citation type="submission" date="2015-06" db="EMBL/GenBank/DDBJ databases">
        <authorList>
            <person name="Joergensen T."/>
        </authorList>
    </citation>
    <scope>NUCLEOTIDE SEQUENCE</scope>
    <source>
        <plasmid evidence="1">pRGFK1272</plasmid>
    </source>
</reference>
<dbReference type="EMBL" id="LN853842">
    <property type="protein sequence ID" value="CRY96788.1"/>
    <property type="molecule type" value="Genomic_DNA"/>
</dbReference>
<reference evidence="1" key="2">
    <citation type="submission" date="2015-07" db="EMBL/GenBank/DDBJ databases">
        <title>Plasmids, circular viruses and viroids from rat gut.</title>
        <authorList>
            <person name="Jorgensen T.J."/>
            <person name="Hansen M.A."/>
            <person name="Xu Z."/>
            <person name="Tabak M.A."/>
            <person name="Sorensen S.J."/>
            <person name="Hansen L.H."/>
        </authorList>
    </citation>
    <scope>NUCLEOTIDE SEQUENCE</scope>
    <source>
        <plasmid evidence="1">pRGFK1272</plasmid>
    </source>
</reference>
<geneLocation type="plasmid" evidence="1">
    <name>pRGFK1272</name>
</geneLocation>
<accession>A0A0H5Q4K2</accession>
<proteinExistence type="predicted"/>
<keyword evidence="1" id="KW-0614">Plasmid</keyword>
<protein>
    <submittedName>
        <fullName evidence="1">Uncharacterized protein</fullName>
    </submittedName>
</protein>
<dbReference type="AlphaFoldDB" id="A0A0H5Q4K2"/>
<organism evidence="1">
    <name type="scientific">uncultured prokaryote</name>
    <dbReference type="NCBI Taxonomy" id="198431"/>
    <lineage>
        <taxon>unclassified sequences</taxon>
        <taxon>environmental samples</taxon>
    </lineage>
</organism>
<sequence length="52" mass="5828">MEIKTERADPAQTLYMERVEAAGMATLTKALTDGQMTLAWDVARLLRFLSLV</sequence>
<evidence type="ECO:0000313" key="1">
    <source>
        <dbReference type="EMBL" id="CRY96788.1"/>
    </source>
</evidence>
<name>A0A0H5Q4K2_9ZZZZ</name>